<dbReference type="PANTHER" id="PTHR46111:SF1">
    <property type="entry name" value="RIBOSOMAL RNA SMALL SUBUNIT METHYLTRANSFERASE I"/>
    <property type="match status" value="1"/>
</dbReference>
<dbReference type="FunFam" id="3.40.1010.10:FF:000002">
    <property type="entry name" value="Ribosomal RNA small subunit methyltransferase I"/>
    <property type="match status" value="1"/>
</dbReference>
<evidence type="ECO:0000259" key="8">
    <source>
        <dbReference type="Pfam" id="PF23016"/>
    </source>
</evidence>
<keyword evidence="3 6" id="KW-0489">Methyltransferase</keyword>
<reference evidence="9" key="1">
    <citation type="journal article" date="2014" name="Genome Announc.">
        <title>Draft Genome Sequences of a Phylogenetically Diverse Suite of Pseudomonas syringae Strains from Multiple Source Populations.</title>
        <authorList>
            <person name="Baltrus D.A."/>
            <person name="Yourstone S."/>
            <person name="Lind A."/>
            <person name="Guilbaud C."/>
            <person name="Sands D.C."/>
            <person name="Jones C.D."/>
            <person name="Morris C.E."/>
            <person name="Dangl J.L."/>
        </authorList>
    </citation>
    <scope>NUCLEOTIDE SEQUENCE</scope>
    <source>
        <strain evidence="9">USA007</strain>
    </source>
</reference>
<evidence type="ECO:0000256" key="2">
    <source>
        <dbReference type="ARBA" id="ARBA00022552"/>
    </source>
</evidence>
<feature type="domain" description="RsmI HTH" evidence="8">
    <location>
        <begin position="244"/>
        <end position="286"/>
    </location>
</feature>
<dbReference type="InterPro" id="IPR018063">
    <property type="entry name" value="SAM_MeTrfase_RsmI_CS"/>
</dbReference>
<evidence type="ECO:0000256" key="6">
    <source>
        <dbReference type="HAMAP-Rule" id="MF_01877"/>
    </source>
</evidence>
<comment type="function">
    <text evidence="6">Catalyzes the 2'-O-methylation of the ribose of cytidine 1402 (C1402) in 16S rRNA.</text>
</comment>
<organism evidence="9">
    <name type="scientific">Pseudomonas syringae USA007</name>
    <dbReference type="NCBI Taxonomy" id="1357288"/>
    <lineage>
        <taxon>Bacteria</taxon>
        <taxon>Pseudomonadati</taxon>
        <taxon>Pseudomonadota</taxon>
        <taxon>Gammaproteobacteria</taxon>
        <taxon>Pseudomonadales</taxon>
        <taxon>Pseudomonadaceae</taxon>
        <taxon>Pseudomonas</taxon>
        <taxon>Pseudomonas syringae</taxon>
    </lineage>
</organism>
<keyword evidence="4 6" id="KW-0808">Transferase</keyword>
<dbReference type="GO" id="GO:0005737">
    <property type="term" value="C:cytoplasm"/>
    <property type="evidence" value="ECO:0007669"/>
    <property type="project" value="UniProtKB-SubCell"/>
</dbReference>
<dbReference type="AlphaFoldDB" id="A0AAU8M5W7"/>
<dbReference type="InterPro" id="IPR035996">
    <property type="entry name" value="4pyrrol_Methylase_sf"/>
</dbReference>
<evidence type="ECO:0000256" key="3">
    <source>
        <dbReference type="ARBA" id="ARBA00022603"/>
    </source>
</evidence>
<dbReference type="InterPro" id="IPR053910">
    <property type="entry name" value="RsmI_HTH"/>
</dbReference>
<evidence type="ECO:0000256" key="1">
    <source>
        <dbReference type="ARBA" id="ARBA00022490"/>
    </source>
</evidence>
<dbReference type="InterPro" id="IPR014777">
    <property type="entry name" value="4pyrrole_Mease_sub1"/>
</dbReference>
<dbReference type="RefSeq" id="WP_024657830.1">
    <property type="nucleotide sequence ID" value="NZ_CP159278.1"/>
</dbReference>
<dbReference type="CDD" id="cd11648">
    <property type="entry name" value="RsmI"/>
    <property type="match status" value="1"/>
</dbReference>
<keyword evidence="5 6" id="KW-0949">S-adenosyl-L-methionine</keyword>
<dbReference type="Pfam" id="PF00590">
    <property type="entry name" value="TP_methylase"/>
    <property type="match status" value="1"/>
</dbReference>
<keyword evidence="2 6" id="KW-0698">rRNA processing</keyword>
<dbReference type="PROSITE" id="PS01296">
    <property type="entry name" value="RSMI"/>
    <property type="match status" value="1"/>
</dbReference>
<dbReference type="NCBIfam" id="TIGR00096">
    <property type="entry name" value="16S rRNA (cytidine(1402)-2'-O)-methyltransferase"/>
    <property type="match status" value="1"/>
</dbReference>
<dbReference type="FunFam" id="3.30.950.10:FF:000002">
    <property type="entry name" value="Ribosomal RNA small subunit methyltransferase I"/>
    <property type="match status" value="1"/>
</dbReference>
<dbReference type="Gene3D" id="3.30.950.10">
    <property type="entry name" value="Methyltransferase, Cobalt-precorrin-4 Transmethylase, Domain 2"/>
    <property type="match status" value="1"/>
</dbReference>
<evidence type="ECO:0000256" key="5">
    <source>
        <dbReference type="ARBA" id="ARBA00022691"/>
    </source>
</evidence>
<keyword evidence="1 6" id="KW-0963">Cytoplasm</keyword>
<dbReference type="GO" id="GO:0070677">
    <property type="term" value="F:rRNA (cytosine-2'-O-)-methyltransferase activity"/>
    <property type="evidence" value="ECO:0007669"/>
    <property type="project" value="UniProtKB-UniRule"/>
</dbReference>
<evidence type="ECO:0000256" key="4">
    <source>
        <dbReference type="ARBA" id="ARBA00022679"/>
    </source>
</evidence>
<sequence length="289" mass="31413">MTVPVVSNSTPGSLYVVATPIGNLDDMSVRALKVLREVSLIAAEDTRHSARLMQHFGISTPLAACHEHNERDEGSRFITRLLAGDDIALISDAGTPLISDPGYHLVRQARAAGVPVVPVPGACALIAALSAAGLPSDRFIFEGFLPAKAVGRRAKLELVKEEPRTLIYYEAPHRILECLQDMELVFGADRHALLAREITKTFETLKGLPLGELRAFVEADSNQQRGECVVLVAGWTQPEDEDVIGAEARRILDLLLEEMPLKRAAALAAEITGVRKNLLYQVALEKQKG</sequence>
<name>A0AAU8M5W7_PSESX</name>
<comment type="similarity">
    <text evidence="6">Belongs to the methyltransferase superfamily. RsmI family.</text>
</comment>
<dbReference type="EC" id="2.1.1.198" evidence="6"/>
<gene>
    <name evidence="6 9" type="primary">rsmI</name>
    <name evidence="9" type="ORF">N027_21060</name>
</gene>
<dbReference type="Gene3D" id="3.40.1010.10">
    <property type="entry name" value="Cobalt-precorrin-4 Transmethylase, Domain 1"/>
    <property type="match status" value="1"/>
</dbReference>
<dbReference type="PANTHER" id="PTHR46111">
    <property type="entry name" value="RIBOSOMAL RNA SMALL SUBUNIT METHYLTRANSFERASE I"/>
    <property type="match status" value="1"/>
</dbReference>
<evidence type="ECO:0000259" key="7">
    <source>
        <dbReference type="Pfam" id="PF00590"/>
    </source>
</evidence>
<dbReference type="InterPro" id="IPR008189">
    <property type="entry name" value="rRNA_ssu_MeTfrase_I"/>
</dbReference>
<protein>
    <recommendedName>
        <fullName evidence="6">Ribosomal RNA small subunit methyltransferase I</fullName>
        <ecNumber evidence="6">2.1.1.198</ecNumber>
    </recommendedName>
    <alternativeName>
        <fullName evidence="6">16S rRNA 2'-O-ribose C1402 methyltransferase</fullName>
    </alternativeName>
    <alternativeName>
        <fullName evidence="6">rRNA (cytidine-2'-O-)-methyltransferase RsmI</fullName>
    </alternativeName>
</protein>
<dbReference type="Pfam" id="PF23016">
    <property type="entry name" value="RsmI_C"/>
    <property type="match status" value="1"/>
</dbReference>
<accession>A0AAU8M5W7</accession>
<dbReference type="HAMAP" id="MF_01877">
    <property type="entry name" value="16SrRNA_methyltr_I"/>
    <property type="match status" value="1"/>
</dbReference>
<comment type="subcellular location">
    <subcellularLocation>
        <location evidence="6">Cytoplasm</location>
    </subcellularLocation>
</comment>
<proteinExistence type="inferred from homology"/>
<feature type="domain" description="Tetrapyrrole methylase" evidence="7">
    <location>
        <begin position="14"/>
        <end position="213"/>
    </location>
</feature>
<reference evidence="9" key="2">
    <citation type="submission" date="2024-07" db="EMBL/GenBank/DDBJ databases">
        <title>A complete genome sequence for Pseudomonas syringae USA007.</title>
        <authorList>
            <person name="Baltrus D.A."/>
        </authorList>
    </citation>
    <scope>NUCLEOTIDE SEQUENCE</scope>
    <source>
        <strain evidence="9">USA007</strain>
    </source>
</reference>
<dbReference type="PIRSF" id="PIRSF005917">
    <property type="entry name" value="MTase_YraL"/>
    <property type="match status" value="1"/>
</dbReference>
<dbReference type="SUPFAM" id="SSF53790">
    <property type="entry name" value="Tetrapyrrole methylase"/>
    <property type="match status" value="1"/>
</dbReference>
<dbReference type="InterPro" id="IPR000878">
    <property type="entry name" value="4pyrrol_Mease"/>
</dbReference>
<evidence type="ECO:0000313" key="9">
    <source>
        <dbReference type="EMBL" id="XCN76936.1"/>
    </source>
</evidence>
<comment type="catalytic activity">
    <reaction evidence="6">
        <text>cytidine(1402) in 16S rRNA + S-adenosyl-L-methionine = 2'-O-methylcytidine(1402) in 16S rRNA + S-adenosyl-L-homocysteine + H(+)</text>
        <dbReference type="Rhea" id="RHEA:42924"/>
        <dbReference type="Rhea" id="RHEA-COMP:10285"/>
        <dbReference type="Rhea" id="RHEA-COMP:10286"/>
        <dbReference type="ChEBI" id="CHEBI:15378"/>
        <dbReference type="ChEBI" id="CHEBI:57856"/>
        <dbReference type="ChEBI" id="CHEBI:59789"/>
        <dbReference type="ChEBI" id="CHEBI:74495"/>
        <dbReference type="ChEBI" id="CHEBI:82748"/>
        <dbReference type="EC" id="2.1.1.198"/>
    </reaction>
</comment>
<dbReference type="EMBL" id="CP159278">
    <property type="protein sequence ID" value="XCN76936.1"/>
    <property type="molecule type" value="Genomic_DNA"/>
</dbReference>
<dbReference type="InterPro" id="IPR014776">
    <property type="entry name" value="4pyrrole_Mease_sub2"/>
</dbReference>